<dbReference type="AlphaFoldDB" id="A0A0F9C0A6"/>
<gene>
    <name evidence="1" type="ORF">LCGC14_2463440</name>
</gene>
<sequence length="54" mass="6325">IQRYLLKKSCEAIQNDKLHSSFSRLKIKVSFRKWMGGFELLPFPSNSEISFATF</sequence>
<reference evidence="1" key="1">
    <citation type="journal article" date="2015" name="Nature">
        <title>Complex archaea that bridge the gap between prokaryotes and eukaryotes.</title>
        <authorList>
            <person name="Spang A."/>
            <person name="Saw J.H."/>
            <person name="Jorgensen S.L."/>
            <person name="Zaremba-Niedzwiedzka K."/>
            <person name="Martijn J."/>
            <person name="Lind A.E."/>
            <person name="van Eijk R."/>
            <person name="Schleper C."/>
            <person name="Guy L."/>
            <person name="Ettema T.J."/>
        </authorList>
    </citation>
    <scope>NUCLEOTIDE SEQUENCE</scope>
</reference>
<organism evidence="1">
    <name type="scientific">marine sediment metagenome</name>
    <dbReference type="NCBI Taxonomy" id="412755"/>
    <lineage>
        <taxon>unclassified sequences</taxon>
        <taxon>metagenomes</taxon>
        <taxon>ecological metagenomes</taxon>
    </lineage>
</organism>
<comment type="caution">
    <text evidence="1">The sequence shown here is derived from an EMBL/GenBank/DDBJ whole genome shotgun (WGS) entry which is preliminary data.</text>
</comment>
<accession>A0A0F9C0A6</accession>
<proteinExistence type="predicted"/>
<evidence type="ECO:0000313" key="1">
    <source>
        <dbReference type="EMBL" id="KKL19637.1"/>
    </source>
</evidence>
<feature type="non-terminal residue" evidence="1">
    <location>
        <position position="1"/>
    </location>
</feature>
<dbReference type="EMBL" id="LAZR01038410">
    <property type="protein sequence ID" value="KKL19637.1"/>
    <property type="molecule type" value="Genomic_DNA"/>
</dbReference>
<name>A0A0F9C0A6_9ZZZZ</name>
<protein>
    <submittedName>
        <fullName evidence="1">Uncharacterized protein</fullName>
    </submittedName>
</protein>